<dbReference type="RefSeq" id="WP_011971201.1">
    <property type="nucleotide sequence ID" value="NC_009633.1"/>
</dbReference>
<organism evidence="8 9">
    <name type="scientific">Alkaliphilus metalliredigens (strain QYMF)</name>
    <dbReference type="NCBI Taxonomy" id="293826"/>
    <lineage>
        <taxon>Bacteria</taxon>
        <taxon>Bacillati</taxon>
        <taxon>Bacillota</taxon>
        <taxon>Clostridia</taxon>
        <taxon>Peptostreptococcales</taxon>
        <taxon>Natronincolaceae</taxon>
        <taxon>Alkaliphilus</taxon>
    </lineage>
</organism>
<dbReference type="eggNOG" id="COG1522">
    <property type="taxonomic scope" value="Bacteria"/>
</dbReference>
<name>A6TJC4_ALKMQ</name>
<evidence type="ECO:0000256" key="5">
    <source>
        <dbReference type="ARBA" id="ARBA00048470"/>
    </source>
</evidence>
<dbReference type="HOGENOM" id="CLU_112007_0_1_9"/>
<evidence type="ECO:0000313" key="8">
    <source>
        <dbReference type="EMBL" id="ABR46292.1"/>
    </source>
</evidence>
<evidence type="ECO:0000256" key="3">
    <source>
        <dbReference type="ARBA" id="ARBA00023457"/>
    </source>
</evidence>
<dbReference type="KEGG" id="amt:Amet_0049"/>
<reference evidence="9" key="1">
    <citation type="journal article" date="2016" name="Genome Announc.">
        <title>Complete genome sequence of Alkaliphilus metalliredigens strain QYMF, an alkaliphilic and metal-reducing bacterium isolated from borax-contaminated leachate ponds.</title>
        <authorList>
            <person name="Hwang C."/>
            <person name="Copeland A."/>
            <person name="Lucas S."/>
            <person name="Lapidus A."/>
            <person name="Barry K."/>
            <person name="Detter J.C."/>
            <person name="Glavina Del Rio T."/>
            <person name="Hammon N."/>
            <person name="Israni S."/>
            <person name="Dalin E."/>
            <person name="Tice H."/>
            <person name="Pitluck S."/>
            <person name="Chertkov O."/>
            <person name="Brettin T."/>
            <person name="Bruce D."/>
            <person name="Han C."/>
            <person name="Schmutz J."/>
            <person name="Larimer F."/>
            <person name="Land M.L."/>
            <person name="Hauser L."/>
            <person name="Kyrpides N."/>
            <person name="Mikhailova N."/>
            <person name="Ye Q."/>
            <person name="Zhou J."/>
            <person name="Richardson P."/>
            <person name="Fields M.W."/>
        </authorList>
    </citation>
    <scope>NUCLEOTIDE SEQUENCE [LARGE SCALE GENOMIC DNA]</scope>
    <source>
        <strain evidence="9">QYMF</strain>
    </source>
</reference>
<protein>
    <recommendedName>
        <fullName evidence="4">siroheme decarboxylase</fullName>
        <ecNumber evidence="4">4.1.1.111</ecNumber>
    </recommendedName>
</protein>
<dbReference type="GO" id="GO:0016829">
    <property type="term" value="F:lyase activity"/>
    <property type="evidence" value="ECO:0007669"/>
    <property type="project" value="UniProtKB-KW"/>
</dbReference>
<evidence type="ECO:0000256" key="1">
    <source>
        <dbReference type="ARBA" id="ARBA00023239"/>
    </source>
</evidence>
<feature type="domain" description="Siroheme decarboxylase AsnC-like ligand binding" evidence="6">
    <location>
        <begin position="64"/>
        <end position="149"/>
    </location>
</feature>
<comment type="pathway">
    <text evidence="2">Porphyrin-containing compound metabolism.</text>
</comment>
<feature type="domain" description="Siroheme decarboxylase NirL-like HTH" evidence="7">
    <location>
        <begin position="8"/>
        <end position="54"/>
    </location>
</feature>
<comment type="catalytic activity">
    <reaction evidence="5">
        <text>siroheme + 2 H(+) = 12,18-didecarboxysiroheme + 2 CO2</text>
        <dbReference type="Rhea" id="RHEA:19093"/>
        <dbReference type="ChEBI" id="CHEBI:15378"/>
        <dbReference type="ChEBI" id="CHEBI:16526"/>
        <dbReference type="ChEBI" id="CHEBI:60052"/>
        <dbReference type="ChEBI" id="CHEBI:140497"/>
        <dbReference type="EC" id="4.1.1.111"/>
    </reaction>
</comment>
<accession>A6TJC4</accession>
<evidence type="ECO:0000259" key="6">
    <source>
        <dbReference type="Pfam" id="PF17805"/>
    </source>
</evidence>
<gene>
    <name evidence="8" type="ordered locus">Amet_0049</name>
</gene>
<comment type="similarity">
    <text evidence="3">Belongs to the Ahb/Nir family.</text>
</comment>
<dbReference type="PANTHER" id="PTHR43413">
    <property type="entry name" value="TRANSCRIPTIONAL REGULATOR, ASNC FAMILY"/>
    <property type="match status" value="1"/>
</dbReference>
<evidence type="ECO:0000313" key="9">
    <source>
        <dbReference type="Proteomes" id="UP000001572"/>
    </source>
</evidence>
<dbReference type="EC" id="4.1.1.111" evidence="4"/>
<proteinExistence type="inferred from homology"/>
<dbReference type="EMBL" id="CP000724">
    <property type="protein sequence ID" value="ABR46292.1"/>
    <property type="molecule type" value="Genomic_DNA"/>
</dbReference>
<evidence type="ECO:0000256" key="2">
    <source>
        <dbReference type="ARBA" id="ARBA00023444"/>
    </source>
</evidence>
<keyword evidence="1" id="KW-0456">Lyase</keyword>
<dbReference type="Pfam" id="PF17805">
    <property type="entry name" value="AsnC_trans_reg2"/>
    <property type="match status" value="1"/>
</dbReference>
<dbReference type="Proteomes" id="UP000001572">
    <property type="component" value="Chromosome"/>
</dbReference>
<evidence type="ECO:0000256" key="4">
    <source>
        <dbReference type="ARBA" id="ARBA00023471"/>
    </source>
</evidence>
<dbReference type="InterPro" id="IPR050684">
    <property type="entry name" value="HTH-Siroheme_Decarb"/>
</dbReference>
<keyword evidence="9" id="KW-1185">Reference proteome</keyword>
<dbReference type="Gene3D" id="3.30.70.3460">
    <property type="match status" value="1"/>
</dbReference>
<evidence type="ECO:0000259" key="7">
    <source>
        <dbReference type="Pfam" id="PF22451"/>
    </source>
</evidence>
<dbReference type="PANTHER" id="PTHR43413:SF1">
    <property type="entry name" value="SIROHEME DECARBOXYLASE NIRL SUBUNIT"/>
    <property type="match status" value="1"/>
</dbReference>
<dbReference type="AlphaFoldDB" id="A6TJC4"/>
<sequence>MMSISELDKCIIRALQEDLPLSPEPFKKLAEDLGIEEEMLLKKVQFFLDSGMMRRFGATLRHQKVGFKANAMVVWKIPPSRSKEVGHHMAQFAEVSHCYERPTYPDWPYNLFTMIHATSKEECHTIAKKIALTVGFFDYDLLFSSHELKKVSMRYFCE</sequence>
<dbReference type="STRING" id="293826.Amet_0049"/>
<dbReference type="Pfam" id="PF22451">
    <property type="entry name" value="NirdL-like_HTH"/>
    <property type="match status" value="1"/>
</dbReference>
<dbReference type="InterPro" id="IPR040523">
    <property type="entry name" value="AsnC_trans_reg2"/>
</dbReference>
<dbReference type="InterPro" id="IPR053953">
    <property type="entry name" value="NirdL-like_HTH"/>
</dbReference>